<reference evidence="6 7" key="1">
    <citation type="submission" date="2023-03" db="EMBL/GenBank/DDBJ databases">
        <title>Draft assemblies of triclosan tolerant bacteria isolated from returned activated sludge.</title>
        <authorList>
            <person name="Van Hamelsveld S."/>
        </authorList>
    </citation>
    <scope>NUCLEOTIDE SEQUENCE [LARGE SCALE GENOMIC DNA]</scope>
    <source>
        <strain evidence="6 7">GW210010_S58</strain>
    </source>
</reference>
<dbReference type="CDD" id="cd00009">
    <property type="entry name" value="AAA"/>
    <property type="match status" value="1"/>
</dbReference>
<dbReference type="SUPFAM" id="SSF52540">
    <property type="entry name" value="P-loop containing nucleoside triphosphate hydrolases"/>
    <property type="match status" value="1"/>
</dbReference>
<dbReference type="PANTHER" id="PTHR32071:SF77">
    <property type="entry name" value="TRANSCRIPTIONAL REGULATORY PROTEIN"/>
    <property type="match status" value="1"/>
</dbReference>
<keyword evidence="7" id="KW-1185">Reference proteome</keyword>
<evidence type="ECO:0000256" key="3">
    <source>
        <dbReference type="ARBA" id="ARBA00023015"/>
    </source>
</evidence>
<dbReference type="Gene3D" id="1.10.10.60">
    <property type="entry name" value="Homeodomain-like"/>
    <property type="match status" value="1"/>
</dbReference>
<gene>
    <name evidence="6" type="ORF">P3W85_12365</name>
</gene>
<dbReference type="Gene3D" id="3.40.50.300">
    <property type="entry name" value="P-loop containing nucleotide triphosphate hydrolases"/>
    <property type="match status" value="1"/>
</dbReference>
<dbReference type="PRINTS" id="PR01590">
    <property type="entry name" value="HTHFIS"/>
</dbReference>
<dbReference type="InterPro" id="IPR058031">
    <property type="entry name" value="AAA_lid_NorR"/>
</dbReference>
<dbReference type="InterPro" id="IPR009057">
    <property type="entry name" value="Homeodomain-like_sf"/>
</dbReference>
<dbReference type="Pfam" id="PF02954">
    <property type="entry name" value="HTH_8"/>
    <property type="match status" value="1"/>
</dbReference>
<dbReference type="PROSITE" id="PS00675">
    <property type="entry name" value="SIGMA54_INTERACT_1"/>
    <property type="match status" value="1"/>
</dbReference>
<dbReference type="InterPro" id="IPR002078">
    <property type="entry name" value="Sigma_54_int"/>
</dbReference>
<dbReference type="InterPro" id="IPR003593">
    <property type="entry name" value="AAA+_ATPase"/>
</dbReference>
<keyword evidence="3" id="KW-0805">Transcription regulation</keyword>
<sequence length="634" mass="67574">MRHAADGLATDAQVARRHFFEGKLIPPGAVPDLIARSWQRAASAGMRPEDQALFSNVVSRTQLQRIEDEHRVLIEASGEDMEILAHAFPAQHWLVFCTNAEGVIVSSNASAGTGVGPAAAAVLRGGKRVCEGSLGTNAPGCVLIEGGRAVEIRRGEHYLNELADVVCAAAPIYDCHDKLIGVVDITGFGVDLPGYALSLVQSAAMSIENRLYARLHGCRILHLHHDHRLLHTPAEGLIAISDDDVIVAANRAARQMLRLRSAAGAGTELRQVFASGMHAAASGLGSLSALGGERFFVSLDQAMAPGHAHARRASHGGGAKAAGNPSCVIADTALAQAVDKAVTVIREQVPVILLGETGTGKSLLARALHDASRPGQPFVSLDCSAIPESLAEAELFGYADGAFTGSRKGGSAGKIEQADHGTLFLDEIGDMPLALQTRLLSVLQERSLTRIGSSKPVPVDISVICATHRHLPDLVRAGTFREDLFYRLNGMSVRMPALRERTDLAELVAAVLQSLARGRRKQLDADAMALVMSHHWPGNVRELHQVLRAAVALSGDSEIVRREHFDDCWVSAAIGTIRLEAPRAPGQSTMMADVQSELIHRTLAQLSGNRSQAARALGISRATLYRKLARHKPG</sequence>
<protein>
    <submittedName>
        <fullName evidence="6">Sigma-54-dependent Fis family transcriptional regulator</fullName>
    </submittedName>
</protein>
<evidence type="ECO:0000256" key="2">
    <source>
        <dbReference type="ARBA" id="ARBA00022840"/>
    </source>
</evidence>
<dbReference type="RefSeq" id="WP_276264986.1">
    <property type="nucleotide sequence ID" value="NZ_JARJLM010000210.1"/>
</dbReference>
<dbReference type="Proteomes" id="UP001216674">
    <property type="component" value="Unassembled WGS sequence"/>
</dbReference>
<proteinExistence type="predicted"/>
<name>A0ABT6AM87_9BURK</name>
<dbReference type="Gene3D" id="3.30.450.40">
    <property type="match status" value="1"/>
</dbReference>
<dbReference type="InterPro" id="IPR029016">
    <property type="entry name" value="GAF-like_dom_sf"/>
</dbReference>
<evidence type="ECO:0000259" key="5">
    <source>
        <dbReference type="PROSITE" id="PS50045"/>
    </source>
</evidence>
<dbReference type="SUPFAM" id="SSF46689">
    <property type="entry name" value="Homeodomain-like"/>
    <property type="match status" value="1"/>
</dbReference>
<dbReference type="Pfam" id="PF00158">
    <property type="entry name" value="Sigma54_activat"/>
    <property type="match status" value="1"/>
</dbReference>
<evidence type="ECO:0000256" key="1">
    <source>
        <dbReference type="ARBA" id="ARBA00022741"/>
    </source>
</evidence>
<dbReference type="InterPro" id="IPR025662">
    <property type="entry name" value="Sigma_54_int_dom_ATP-bd_1"/>
</dbReference>
<evidence type="ECO:0000256" key="4">
    <source>
        <dbReference type="ARBA" id="ARBA00023163"/>
    </source>
</evidence>
<accession>A0ABT6AM87</accession>
<dbReference type="PANTHER" id="PTHR32071">
    <property type="entry name" value="TRANSCRIPTIONAL REGULATORY PROTEIN"/>
    <property type="match status" value="1"/>
</dbReference>
<dbReference type="EMBL" id="JARJLM010000210">
    <property type="protein sequence ID" value="MDF3833736.1"/>
    <property type="molecule type" value="Genomic_DNA"/>
</dbReference>
<dbReference type="PROSITE" id="PS50045">
    <property type="entry name" value="SIGMA54_INTERACT_4"/>
    <property type="match status" value="1"/>
</dbReference>
<keyword evidence="4" id="KW-0804">Transcription</keyword>
<comment type="caution">
    <text evidence="6">The sequence shown here is derived from an EMBL/GenBank/DDBJ whole genome shotgun (WGS) entry which is preliminary data.</text>
</comment>
<dbReference type="InterPro" id="IPR027417">
    <property type="entry name" value="P-loop_NTPase"/>
</dbReference>
<dbReference type="Pfam" id="PF25601">
    <property type="entry name" value="AAA_lid_14"/>
    <property type="match status" value="1"/>
</dbReference>
<evidence type="ECO:0000313" key="6">
    <source>
        <dbReference type="EMBL" id="MDF3833736.1"/>
    </source>
</evidence>
<organism evidence="6 7">
    <name type="scientific">Cupriavidus basilensis</name>
    <dbReference type="NCBI Taxonomy" id="68895"/>
    <lineage>
        <taxon>Bacteria</taxon>
        <taxon>Pseudomonadati</taxon>
        <taxon>Pseudomonadota</taxon>
        <taxon>Betaproteobacteria</taxon>
        <taxon>Burkholderiales</taxon>
        <taxon>Burkholderiaceae</taxon>
        <taxon>Cupriavidus</taxon>
    </lineage>
</organism>
<keyword evidence="2" id="KW-0067">ATP-binding</keyword>
<dbReference type="Gene3D" id="1.10.8.60">
    <property type="match status" value="1"/>
</dbReference>
<dbReference type="SMART" id="SM00382">
    <property type="entry name" value="AAA"/>
    <property type="match status" value="1"/>
</dbReference>
<keyword evidence="1" id="KW-0547">Nucleotide-binding</keyword>
<dbReference type="InterPro" id="IPR002197">
    <property type="entry name" value="HTH_Fis"/>
</dbReference>
<evidence type="ECO:0000313" key="7">
    <source>
        <dbReference type="Proteomes" id="UP001216674"/>
    </source>
</evidence>
<feature type="domain" description="Sigma-54 factor interaction" evidence="5">
    <location>
        <begin position="327"/>
        <end position="552"/>
    </location>
</feature>